<evidence type="ECO:0000313" key="4">
    <source>
        <dbReference type="Proteomes" id="UP000215059"/>
    </source>
</evidence>
<dbReference type="InterPro" id="IPR029068">
    <property type="entry name" value="Glyas_Bleomycin-R_OHBP_Dase"/>
</dbReference>
<dbReference type="InterPro" id="IPR018146">
    <property type="entry name" value="Glyoxalase_1_CS"/>
</dbReference>
<dbReference type="Gene3D" id="3.10.180.10">
    <property type="entry name" value="2,3-Dihydroxybiphenyl 1,2-Dioxygenase, domain 1"/>
    <property type="match status" value="1"/>
</dbReference>
<dbReference type="PANTHER" id="PTHR46142:SF3">
    <property type="entry name" value="F18B13.24 PROTEIN"/>
    <property type="match status" value="1"/>
</dbReference>
<dbReference type="AlphaFoldDB" id="A0A235FAB4"/>
<protein>
    <submittedName>
        <fullName evidence="3">Glyoxalase</fullName>
    </submittedName>
</protein>
<dbReference type="Pfam" id="PF00903">
    <property type="entry name" value="Glyoxalase"/>
    <property type="match status" value="1"/>
</dbReference>
<dbReference type="GO" id="GO:0004462">
    <property type="term" value="F:lactoylglutathione lyase activity"/>
    <property type="evidence" value="ECO:0007669"/>
    <property type="project" value="InterPro"/>
</dbReference>
<name>A0A235FAB4_9BACL</name>
<dbReference type="Proteomes" id="UP000215059">
    <property type="component" value="Unassembled WGS sequence"/>
</dbReference>
<gene>
    <name evidence="3" type="ORF">CGZ90_10395</name>
</gene>
<evidence type="ECO:0000256" key="1">
    <source>
        <dbReference type="ARBA" id="ARBA00022723"/>
    </source>
</evidence>
<dbReference type="PROSITE" id="PS00934">
    <property type="entry name" value="GLYOXALASE_I_1"/>
    <property type="match status" value="1"/>
</dbReference>
<organism evidence="3 4">
    <name type="scientific">Fictibacillus aquaticus</name>
    <dbReference type="NCBI Taxonomy" id="2021314"/>
    <lineage>
        <taxon>Bacteria</taxon>
        <taxon>Bacillati</taxon>
        <taxon>Bacillota</taxon>
        <taxon>Bacilli</taxon>
        <taxon>Bacillales</taxon>
        <taxon>Fictibacillaceae</taxon>
        <taxon>Fictibacillus</taxon>
    </lineage>
</organism>
<keyword evidence="1" id="KW-0479">Metal-binding</keyword>
<comment type="caution">
    <text evidence="3">The sequence shown here is derived from an EMBL/GenBank/DDBJ whole genome shotgun (WGS) entry which is preliminary data.</text>
</comment>
<dbReference type="InterPro" id="IPR004360">
    <property type="entry name" value="Glyas_Fos-R_dOase_dom"/>
</dbReference>
<dbReference type="GO" id="GO:0046872">
    <property type="term" value="F:metal ion binding"/>
    <property type="evidence" value="ECO:0007669"/>
    <property type="project" value="UniProtKB-KW"/>
</dbReference>
<evidence type="ECO:0000313" key="3">
    <source>
        <dbReference type="EMBL" id="OYD58280.1"/>
    </source>
</evidence>
<accession>A0A235FAB4</accession>
<evidence type="ECO:0000259" key="2">
    <source>
        <dbReference type="PROSITE" id="PS51819"/>
    </source>
</evidence>
<dbReference type="InterPro" id="IPR037523">
    <property type="entry name" value="VOC_core"/>
</dbReference>
<dbReference type="PANTHER" id="PTHR46142">
    <property type="match status" value="1"/>
</dbReference>
<dbReference type="OrthoDB" id="9800322at2"/>
<dbReference type="SUPFAM" id="SSF54593">
    <property type="entry name" value="Glyoxalase/Bleomycin resistance protein/Dihydroxybiphenyl dioxygenase"/>
    <property type="match status" value="1"/>
</dbReference>
<feature type="domain" description="VOC" evidence="2">
    <location>
        <begin position="4"/>
        <end position="124"/>
    </location>
</feature>
<keyword evidence="4" id="KW-1185">Reference proteome</keyword>
<dbReference type="RefSeq" id="WP_094252421.1">
    <property type="nucleotide sequence ID" value="NZ_JBHLXL010000001.1"/>
</dbReference>
<proteinExistence type="predicted"/>
<reference evidence="3 4" key="1">
    <citation type="submission" date="2017-07" db="EMBL/GenBank/DDBJ databases">
        <title>Fictibacillus sp. nov. GDSW-R2A3 Genome sequencing and assembly.</title>
        <authorList>
            <person name="Mayilraj S."/>
        </authorList>
    </citation>
    <scope>NUCLEOTIDE SEQUENCE [LARGE SCALE GENOMIC DNA]</scope>
    <source>
        <strain evidence="3 4">GDSW-R2A3</strain>
    </source>
</reference>
<dbReference type="EMBL" id="NOII01000002">
    <property type="protein sequence ID" value="OYD58280.1"/>
    <property type="molecule type" value="Genomic_DNA"/>
</dbReference>
<sequence length="127" mass="14545">MYEGIHHVSLLVRNINAAKEFYEEVLGFTMSQERPAFDFPGAWYDIGNTQLHLIVHEKGTARRETADIDSRDGHFAVRVNDMAALILRLEEYGVSFKNKPRNKTPWHQVFVSDPDGNLIEFNAPVSE</sequence>
<dbReference type="PROSITE" id="PS51819">
    <property type="entry name" value="VOC"/>
    <property type="match status" value="1"/>
</dbReference>